<dbReference type="Pfam" id="PF22042">
    <property type="entry name" value="EF-G_D2"/>
    <property type="match status" value="1"/>
</dbReference>
<dbReference type="FunFam" id="2.40.30.10:FF:000008">
    <property type="entry name" value="Translation initiation factor IF-2"/>
    <property type="match status" value="1"/>
</dbReference>
<proteinExistence type="inferred from homology"/>
<dbReference type="PRINTS" id="PR00315">
    <property type="entry name" value="ELONGATNFCT"/>
</dbReference>
<organism evidence="10 11">
    <name type="scientific">Fistulifera solaris</name>
    <name type="common">Oleaginous diatom</name>
    <dbReference type="NCBI Taxonomy" id="1519565"/>
    <lineage>
        <taxon>Eukaryota</taxon>
        <taxon>Sar</taxon>
        <taxon>Stramenopiles</taxon>
        <taxon>Ochrophyta</taxon>
        <taxon>Bacillariophyta</taxon>
        <taxon>Bacillariophyceae</taxon>
        <taxon>Bacillariophycidae</taxon>
        <taxon>Naviculales</taxon>
        <taxon>Naviculaceae</taxon>
        <taxon>Fistulifera</taxon>
    </lineage>
</organism>
<feature type="region of interest" description="Disordered" evidence="8">
    <location>
        <begin position="19"/>
        <end position="61"/>
    </location>
</feature>
<feature type="region of interest" description="Disordered" evidence="8">
    <location>
        <begin position="75"/>
        <end position="298"/>
    </location>
</feature>
<dbReference type="Gene3D" id="2.40.30.10">
    <property type="entry name" value="Translation factors"/>
    <property type="match status" value="2"/>
</dbReference>
<accession>A0A1Z5JNG3</accession>
<keyword evidence="4" id="KW-0547">Nucleotide-binding</keyword>
<feature type="compositionally biased region" description="Polar residues" evidence="8">
    <location>
        <begin position="153"/>
        <end position="163"/>
    </location>
</feature>
<dbReference type="PANTHER" id="PTHR43381">
    <property type="entry name" value="TRANSLATION INITIATION FACTOR IF-2-RELATED"/>
    <property type="match status" value="1"/>
</dbReference>
<dbReference type="Pfam" id="PF00009">
    <property type="entry name" value="GTP_EFTU"/>
    <property type="match status" value="1"/>
</dbReference>
<evidence type="ECO:0000313" key="10">
    <source>
        <dbReference type="EMBL" id="GAX15560.1"/>
    </source>
</evidence>
<dbReference type="SUPFAM" id="SSF50447">
    <property type="entry name" value="Translation proteins"/>
    <property type="match status" value="2"/>
</dbReference>
<evidence type="ECO:0000256" key="3">
    <source>
        <dbReference type="ARBA" id="ARBA00022540"/>
    </source>
</evidence>
<dbReference type="NCBIfam" id="TIGR00231">
    <property type="entry name" value="small_GTP"/>
    <property type="match status" value="1"/>
</dbReference>
<dbReference type="InterPro" id="IPR000795">
    <property type="entry name" value="T_Tr_GTP-bd_dom"/>
</dbReference>
<dbReference type="SUPFAM" id="SSF52540">
    <property type="entry name" value="P-loop containing nucleoside triphosphate hydrolases"/>
    <property type="match status" value="1"/>
</dbReference>
<evidence type="ECO:0000256" key="8">
    <source>
        <dbReference type="SAM" id="MobiDB-lite"/>
    </source>
</evidence>
<comment type="similarity">
    <text evidence="2">Belongs to the TRAFAC class translation factor GTPase superfamily. Classic translation factor GTPase family. IF-2 subfamily.</text>
</comment>
<dbReference type="OrthoDB" id="361630at2759"/>
<dbReference type="AlphaFoldDB" id="A0A1Z5JNG3"/>
<gene>
    <name evidence="10" type="ORF">FisN_3Hh027</name>
</gene>
<dbReference type="InterPro" id="IPR023115">
    <property type="entry name" value="TIF_IF2_dom3"/>
</dbReference>
<evidence type="ECO:0000256" key="6">
    <source>
        <dbReference type="ARBA" id="ARBA00023134"/>
    </source>
</evidence>
<feature type="compositionally biased region" description="Low complexity" evidence="8">
    <location>
        <begin position="164"/>
        <end position="182"/>
    </location>
</feature>
<feature type="region of interest" description="Disordered" evidence="8">
    <location>
        <begin position="460"/>
        <end position="482"/>
    </location>
</feature>
<comment type="caution">
    <text evidence="10">The sequence shown here is derived from an EMBL/GenBank/DDBJ whole genome shotgun (WGS) entry which is preliminary data.</text>
</comment>
<evidence type="ECO:0000256" key="7">
    <source>
        <dbReference type="ARBA" id="ARBA00025162"/>
    </source>
</evidence>
<evidence type="ECO:0000256" key="4">
    <source>
        <dbReference type="ARBA" id="ARBA00022741"/>
    </source>
</evidence>
<dbReference type="CDD" id="cd03692">
    <property type="entry name" value="mtIF2_IVc"/>
    <property type="match status" value="1"/>
</dbReference>
<keyword evidence="6" id="KW-0342">GTP-binding</keyword>
<feature type="compositionally biased region" description="Polar residues" evidence="8">
    <location>
        <begin position="107"/>
        <end position="127"/>
    </location>
</feature>
<name>A0A1Z5JNG3_FISSO</name>
<dbReference type="InterPro" id="IPR027417">
    <property type="entry name" value="P-loop_NTPase"/>
</dbReference>
<feature type="compositionally biased region" description="Low complexity" evidence="8">
    <location>
        <begin position="128"/>
        <end position="148"/>
    </location>
</feature>
<dbReference type="Gene3D" id="3.40.50.10050">
    <property type="entry name" value="Translation initiation factor IF- 2, domain 3"/>
    <property type="match status" value="1"/>
</dbReference>
<evidence type="ECO:0000259" key="9">
    <source>
        <dbReference type="PROSITE" id="PS51722"/>
    </source>
</evidence>
<dbReference type="GO" id="GO:0003924">
    <property type="term" value="F:GTPase activity"/>
    <property type="evidence" value="ECO:0007669"/>
    <property type="project" value="InterPro"/>
</dbReference>
<dbReference type="CDD" id="cd03702">
    <property type="entry name" value="IF2_mtIF2_II"/>
    <property type="match status" value="1"/>
</dbReference>
<feature type="compositionally biased region" description="Polar residues" evidence="8">
    <location>
        <begin position="75"/>
        <end position="86"/>
    </location>
</feature>
<evidence type="ECO:0000313" key="11">
    <source>
        <dbReference type="Proteomes" id="UP000198406"/>
    </source>
</evidence>
<feature type="compositionally biased region" description="Low complexity" evidence="8">
    <location>
        <begin position="274"/>
        <end position="284"/>
    </location>
</feature>
<dbReference type="InterPro" id="IPR036925">
    <property type="entry name" value="TIF_IF2_dom3_sf"/>
</dbReference>
<dbReference type="Pfam" id="PF11987">
    <property type="entry name" value="IF-2"/>
    <property type="match status" value="1"/>
</dbReference>
<sequence>MIRQCLPSSRHAKAIANHRRILSKRPLAASSNHNHNRHKDNHSDNNRRIPSNTVSKDGDDNKQKELNHVMKAFFQNRNTAPNTSDKSSLRPFHHNNNRHHNNRNRTNEQQNWRPLFPKQQQNNQTSSLQKDTTPPLTQTTNSNNTNDSIRAFFQSTSARKNAASQPQQQQQPPQQPSSLSSSRGKFPWDLKPLQRTSTDTTTPRTDFASVLDKYKTSSSNMERKTEPSSSVTPPATNTTTSLPRPPPRSGVGLAAPANPQPFTSPLSEMIRKMQLAQQQKQQQQESGNAMNPLANEPRWRTSPLRALRQSSRINNQQHSNNGHNISVNKANDFLKAADTDRTRRRRPRKRQPLQVVLPSYSLSITETSLLFRQPKRHIERILRQLGAAQVTSLDRELLELVASECSHLQIVDQLQDKEHDSDEDEAIRMSWPARPPVVTVMGHVDHGKTTLMDALRRRAPGNKMTTGSSKNNIKSGKKKGAPANVGDIAGTEAGGITQVITAFQVALEGSDAAVTFLDTPGHAAFRNMRESGLEAADVIVLVVAAEDGLAAQSLEILQFYKSLLEQNVDISLVVAMNKIDQPGINLEECQYRLENQLLQEGILVEGMPQTDGDFFGSPVPLYPISAKEGTGLDDMIEGLILQSEIMDLRAPKEEPASGILLDARIEKGLGVVVDAIVRSGDLKKGDVVVSGEHKGRVRILKSTQGNTQVSEASASQPVRIMGFDSLPTAGDLFRVVESEEIAQELVEKAAAIKDTAENKPAMMAAVEIQGSGKDTLDKNWQSNLKEKYEIGEADSSIIRVPMVLKASADGTLMALHEALQTLMATSKYKLHLDIVQMAVGPVSENDMQLAGESGAMVLGFDVKVPSSNETEIPVFQSKVIYSLLDSARDAMAERYLPPKMVEQIHGKADVQAVFSIGGVKTKVAGLRVLQGRLHRQKVNGVAIQYRVLGKDKTVKVANGKVLSLKQFKQDVDEVGSGQECGLALEGYDQYEDGDIVECFSVSSKYEFC</sequence>
<dbReference type="Gene3D" id="3.40.50.300">
    <property type="entry name" value="P-loop containing nucleotide triphosphate hydrolases"/>
    <property type="match status" value="1"/>
</dbReference>
<dbReference type="GO" id="GO:0003743">
    <property type="term" value="F:translation initiation factor activity"/>
    <property type="evidence" value="ECO:0007669"/>
    <property type="project" value="UniProtKB-KW"/>
</dbReference>
<evidence type="ECO:0000256" key="2">
    <source>
        <dbReference type="ARBA" id="ARBA00007733"/>
    </source>
</evidence>
<keyword evidence="5" id="KW-0648">Protein biosynthesis</keyword>
<comment type="subcellular location">
    <subcellularLocation>
        <location evidence="1">Plastid</location>
        <location evidence="1">Chloroplast</location>
    </subcellularLocation>
</comment>
<feature type="domain" description="Tr-type G" evidence="9">
    <location>
        <begin position="433"/>
        <end position="652"/>
    </location>
</feature>
<dbReference type="InterPro" id="IPR005225">
    <property type="entry name" value="Small_GTP-bd"/>
</dbReference>
<feature type="compositionally biased region" description="Low complexity" evidence="8">
    <location>
        <begin position="195"/>
        <end position="206"/>
    </location>
</feature>
<dbReference type="InParanoid" id="A0A1Z5JNG3"/>
<dbReference type="InterPro" id="IPR044145">
    <property type="entry name" value="IF2_II"/>
</dbReference>
<dbReference type="PANTHER" id="PTHR43381:SF20">
    <property type="entry name" value="TRANSLATION INITIATION FACTOR IF-2, MITOCHONDRIAL"/>
    <property type="match status" value="1"/>
</dbReference>
<comment type="function">
    <text evidence="7">One of the essential components for the initiation of protein synthesis. Protects formylmethionyl-tRNA from spontaneous hydrolysis and promotes its binding to the 30S ribosomal subunits. Also involved in the hydrolysis of GTP during the formation of the 70S ribosomal complex.</text>
</comment>
<dbReference type="InterPro" id="IPR015760">
    <property type="entry name" value="TIF_IF2"/>
</dbReference>
<dbReference type="SUPFAM" id="SSF52156">
    <property type="entry name" value="Initiation factor IF2/eIF5b, domain 3"/>
    <property type="match status" value="1"/>
</dbReference>
<keyword evidence="3" id="KW-0396">Initiation factor</keyword>
<evidence type="ECO:0000256" key="1">
    <source>
        <dbReference type="ARBA" id="ARBA00004229"/>
    </source>
</evidence>
<dbReference type="Proteomes" id="UP000198406">
    <property type="component" value="Unassembled WGS sequence"/>
</dbReference>
<dbReference type="InterPro" id="IPR053905">
    <property type="entry name" value="EF-G-like_DII"/>
</dbReference>
<feature type="compositionally biased region" description="Basic residues" evidence="8">
    <location>
        <begin position="91"/>
        <end position="103"/>
    </location>
</feature>
<dbReference type="InterPro" id="IPR009000">
    <property type="entry name" value="Transl_B-barrel_sf"/>
</dbReference>
<dbReference type="PROSITE" id="PS51722">
    <property type="entry name" value="G_TR_2"/>
    <property type="match status" value="1"/>
</dbReference>
<evidence type="ECO:0000256" key="5">
    <source>
        <dbReference type="ARBA" id="ARBA00022917"/>
    </source>
</evidence>
<dbReference type="CDD" id="cd01887">
    <property type="entry name" value="IF2_eIF5B"/>
    <property type="match status" value="1"/>
</dbReference>
<protein>
    <recommendedName>
        <fullName evidence="9">Tr-type G domain-containing protein</fullName>
    </recommendedName>
</protein>
<dbReference type="EMBL" id="BDSP01000095">
    <property type="protein sequence ID" value="GAX15560.1"/>
    <property type="molecule type" value="Genomic_DNA"/>
</dbReference>
<keyword evidence="11" id="KW-1185">Reference proteome</keyword>
<dbReference type="GO" id="GO:0005525">
    <property type="term" value="F:GTP binding"/>
    <property type="evidence" value="ECO:0007669"/>
    <property type="project" value="UniProtKB-KW"/>
</dbReference>
<dbReference type="GO" id="GO:0009507">
    <property type="term" value="C:chloroplast"/>
    <property type="evidence" value="ECO:0007669"/>
    <property type="project" value="UniProtKB-SubCell"/>
</dbReference>
<reference evidence="10 11" key="1">
    <citation type="journal article" date="2015" name="Plant Cell">
        <title>Oil accumulation by the oleaginous diatom Fistulifera solaris as revealed by the genome and transcriptome.</title>
        <authorList>
            <person name="Tanaka T."/>
            <person name="Maeda Y."/>
            <person name="Veluchamy A."/>
            <person name="Tanaka M."/>
            <person name="Abida H."/>
            <person name="Marechal E."/>
            <person name="Bowler C."/>
            <person name="Muto M."/>
            <person name="Sunaga Y."/>
            <person name="Tanaka M."/>
            <person name="Yoshino T."/>
            <person name="Taniguchi T."/>
            <person name="Fukuda Y."/>
            <person name="Nemoto M."/>
            <person name="Matsumoto M."/>
            <person name="Wong P.S."/>
            <person name="Aburatani S."/>
            <person name="Fujibuchi W."/>
        </authorList>
    </citation>
    <scope>NUCLEOTIDE SEQUENCE [LARGE SCALE GENOMIC DNA]</scope>
    <source>
        <strain evidence="10 11">JPCC DA0580</strain>
    </source>
</reference>